<sequence>MGPTKLKERFGGWPDLVVKLDIYHFMRRLASGCTKDAHPLYPVFMAKLSCCIFEWDSGDVALLRRAKREQLKREGLPGITDQLVDQKITKNELSRHCRRRTRGEQQTILMIGNLLSELMGVKGRDLLGVLLLDQERMQHIWQVQRKHVKCIQDEPGVLLYAETGTTTIEGIVLPNYRCARGSTSLESFHLHLNRFIPGTSANSLNFQLYLLEGLNRWNQDRKAASLAVKPPSLLSYSGDLVHFVNTYSVKVLGRKLVPSFQPSAVYTGELIGIDYLYRQTGRAMQDVHPDSEETDQMLEDVGTEADLKDEGFEDAGLDPTIERLDLSSGSSAIPSSSAPVPSHPTIPPASLLAAAATAGPSVSPAIPSLSQPSALLTYTGDVVHSINTNRLKIFCIPSFSGELIGVDYLLRQTGQPLQEVSPDSEDTENLLEDLVEEGGEEDEGFQEDDTLDPTVSGANYNTVSTDQLVSSIQSASCPQPPSYLAVQLAVQPSSQLAVQPSSQLAVQPSSQLAVQPSSQLAVQPSSQLAGQPSSQLAGQPSSQLAVQPSSQLAVQPSSQPAVQPVVQPESPPDVSGAPTQVPDIQLISTIMALWQDLLDFDKSGVCCQTPGKTKHRAV</sequence>
<evidence type="ECO:0000313" key="2">
    <source>
        <dbReference type="EMBL" id="KAK0144987.1"/>
    </source>
</evidence>
<protein>
    <submittedName>
        <fullName evidence="2">Uncharacterized protein</fullName>
    </submittedName>
</protein>
<dbReference type="AlphaFoldDB" id="A0AA47MR03"/>
<name>A0AA47MR03_MERPO</name>
<dbReference type="PANTHER" id="PTHR47773">
    <property type="entry name" value="SI:DKEY-9I5.2-RELATED"/>
    <property type="match status" value="1"/>
</dbReference>
<feature type="region of interest" description="Disordered" evidence="1">
    <location>
        <begin position="549"/>
        <end position="580"/>
    </location>
</feature>
<organism evidence="2 3">
    <name type="scientific">Merluccius polli</name>
    <name type="common">Benguela hake</name>
    <name type="synonym">Merluccius cadenati</name>
    <dbReference type="NCBI Taxonomy" id="89951"/>
    <lineage>
        <taxon>Eukaryota</taxon>
        <taxon>Metazoa</taxon>
        <taxon>Chordata</taxon>
        <taxon>Craniata</taxon>
        <taxon>Vertebrata</taxon>
        <taxon>Euteleostomi</taxon>
        <taxon>Actinopterygii</taxon>
        <taxon>Neopterygii</taxon>
        <taxon>Teleostei</taxon>
        <taxon>Neoteleostei</taxon>
        <taxon>Acanthomorphata</taxon>
        <taxon>Zeiogadaria</taxon>
        <taxon>Gadariae</taxon>
        <taxon>Gadiformes</taxon>
        <taxon>Gadoidei</taxon>
        <taxon>Merlucciidae</taxon>
        <taxon>Merluccius</taxon>
    </lineage>
</organism>
<evidence type="ECO:0000256" key="1">
    <source>
        <dbReference type="SAM" id="MobiDB-lite"/>
    </source>
</evidence>
<comment type="caution">
    <text evidence="2">The sequence shown here is derived from an EMBL/GenBank/DDBJ whole genome shotgun (WGS) entry which is preliminary data.</text>
</comment>
<dbReference type="PANTHER" id="PTHR47773:SF1">
    <property type="entry name" value="C2H2-TYPE DOMAIN-CONTAINING PROTEIN"/>
    <property type="match status" value="1"/>
</dbReference>
<gene>
    <name evidence="2" type="ORF">N1851_016123</name>
</gene>
<dbReference type="EMBL" id="JAOPHQ010002907">
    <property type="protein sequence ID" value="KAK0144987.1"/>
    <property type="molecule type" value="Genomic_DNA"/>
</dbReference>
<reference evidence="2" key="1">
    <citation type="journal article" date="2023" name="Front. Mar. Sci.">
        <title>A new Merluccius polli reference genome to investigate the effects of global change in West African waters.</title>
        <authorList>
            <person name="Mateo J.L."/>
            <person name="Blanco-Fernandez C."/>
            <person name="Garcia-Vazquez E."/>
            <person name="Machado-Schiaffino G."/>
        </authorList>
    </citation>
    <scope>NUCLEOTIDE SEQUENCE</scope>
    <source>
        <strain evidence="2">C29</strain>
        <tissue evidence="2">Fin</tissue>
    </source>
</reference>
<accession>A0AA47MR03</accession>
<proteinExistence type="predicted"/>
<evidence type="ECO:0000313" key="3">
    <source>
        <dbReference type="Proteomes" id="UP001174136"/>
    </source>
</evidence>
<feature type="compositionally biased region" description="Polar residues" evidence="1">
    <location>
        <begin position="549"/>
        <end position="561"/>
    </location>
</feature>
<keyword evidence="3" id="KW-1185">Reference proteome</keyword>
<dbReference type="Proteomes" id="UP001174136">
    <property type="component" value="Unassembled WGS sequence"/>
</dbReference>